<proteinExistence type="predicted"/>
<name>A0A0C3FG21_PILCF</name>
<dbReference type="AlphaFoldDB" id="A0A0C3FG21"/>
<keyword evidence="2" id="KW-1185">Reference proteome</keyword>
<evidence type="ECO:0008006" key="3">
    <source>
        <dbReference type="Google" id="ProtNLM"/>
    </source>
</evidence>
<organism evidence="1 2">
    <name type="scientific">Piloderma croceum (strain F 1598)</name>
    <dbReference type="NCBI Taxonomy" id="765440"/>
    <lineage>
        <taxon>Eukaryota</taxon>
        <taxon>Fungi</taxon>
        <taxon>Dikarya</taxon>
        <taxon>Basidiomycota</taxon>
        <taxon>Agaricomycotina</taxon>
        <taxon>Agaricomycetes</taxon>
        <taxon>Agaricomycetidae</taxon>
        <taxon>Atheliales</taxon>
        <taxon>Atheliaceae</taxon>
        <taxon>Piloderma</taxon>
    </lineage>
</organism>
<gene>
    <name evidence="1" type="ORF">PILCRDRAFT_580468</name>
</gene>
<sequence>MSRLLLPPGPYQYQSAKDLENIIARADKLETNWALSRVVSRRTISEGLRGPISLSLLLGRWLLAGDQRSLRCYDLDAVKSWAKPVAQIPVKVKFLDAAVVTNDDGLHSAFAVIHQMKNPIKIFKVHLPPSPTHFELVLEQHWPDSLPFTVNIGRDCLVVTTARRILLMNILTYQIFDPLPEPHCGPATSVGAKQFYVECVVTETHLLVAYILPCREAWIEAFLLPSTASPIFSRSHTAHCPFWFTNATVLRSSILRSTHEVVLLVSKGQLGPPIDNKFKLAMLRLLLQPDGTLSVDITHVETLDFTLFNLCVTSNHEIARAIGYGLSSSNGVTRYGLRISEDAQVGYIVSHTELAEGIVMLGDNAFDGFGGRLCSICVELSTVEILDYV</sequence>
<accession>A0A0C3FG21</accession>
<dbReference type="Proteomes" id="UP000054166">
    <property type="component" value="Unassembled WGS sequence"/>
</dbReference>
<reference evidence="2" key="2">
    <citation type="submission" date="2015-01" db="EMBL/GenBank/DDBJ databases">
        <title>Evolutionary Origins and Diversification of the Mycorrhizal Mutualists.</title>
        <authorList>
            <consortium name="DOE Joint Genome Institute"/>
            <consortium name="Mycorrhizal Genomics Consortium"/>
            <person name="Kohler A."/>
            <person name="Kuo A."/>
            <person name="Nagy L.G."/>
            <person name="Floudas D."/>
            <person name="Copeland A."/>
            <person name="Barry K.W."/>
            <person name="Cichocki N."/>
            <person name="Veneault-Fourrey C."/>
            <person name="LaButti K."/>
            <person name="Lindquist E.A."/>
            <person name="Lipzen A."/>
            <person name="Lundell T."/>
            <person name="Morin E."/>
            <person name="Murat C."/>
            <person name="Riley R."/>
            <person name="Ohm R."/>
            <person name="Sun H."/>
            <person name="Tunlid A."/>
            <person name="Henrissat B."/>
            <person name="Grigoriev I.V."/>
            <person name="Hibbett D.S."/>
            <person name="Martin F."/>
        </authorList>
    </citation>
    <scope>NUCLEOTIDE SEQUENCE [LARGE SCALE GENOMIC DNA]</scope>
    <source>
        <strain evidence="2">F 1598</strain>
    </source>
</reference>
<evidence type="ECO:0000313" key="2">
    <source>
        <dbReference type="Proteomes" id="UP000054166"/>
    </source>
</evidence>
<protein>
    <recommendedName>
        <fullName evidence="3">Cleavage/polyadenylation specificity factor A subunit N-terminal domain-containing protein</fullName>
    </recommendedName>
</protein>
<dbReference type="InParanoid" id="A0A0C3FG21"/>
<dbReference type="HOGENOM" id="CLU_710019_0_0_1"/>
<reference evidence="1 2" key="1">
    <citation type="submission" date="2014-04" db="EMBL/GenBank/DDBJ databases">
        <authorList>
            <consortium name="DOE Joint Genome Institute"/>
            <person name="Kuo A."/>
            <person name="Tarkka M."/>
            <person name="Buscot F."/>
            <person name="Kohler A."/>
            <person name="Nagy L.G."/>
            <person name="Floudas D."/>
            <person name="Copeland A."/>
            <person name="Barry K.W."/>
            <person name="Cichocki N."/>
            <person name="Veneault-Fourrey C."/>
            <person name="LaButti K."/>
            <person name="Lindquist E.A."/>
            <person name="Lipzen A."/>
            <person name="Lundell T."/>
            <person name="Morin E."/>
            <person name="Murat C."/>
            <person name="Sun H."/>
            <person name="Tunlid A."/>
            <person name="Henrissat B."/>
            <person name="Grigoriev I.V."/>
            <person name="Hibbett D.S."/>
            <person name="Martin F."/>
            <person name="Nordberg H.P."/>
            <person name="Cantor M.N."/>
            <person name="Hua S.X."/>
        </authorList>
    </citation>
    <scope>NUCLEOTIDE SEQUENCE [LARGE SCALE GENOMIC DNA]</scope>
    <source>
        <strain evidence="1 2">F 1598</strain>
    </source>
</reference>
<dbReference type="EMBL" id="KN833013">
    <property type="protein sequence ID" value="KIM78931.1"/>
    <property type="molecule type" value="Genomic_DNA"/>
</dbReference>
<evidence type="ECO:0000313" key="1">
    <source>
        <dbReference type="EMBL" id="KIM78931.1"/>
    </source>
</evidence>